<dbReference type="Proteomes" id="UP000325433">
    <property type="component" value="Unassembled WGS sequence"/>
</dbReference>
<proteinExistence type="predicted"/>
<organism evidence="2 3">
    <name type="scientific">Aspergillus transmontanensis</name>
    <dbReference type="NCBI Taxonomy" id="1034304"/>
    <lineage>
        <taxon>Eukaryota</taxon>
        <taxon>Fungi</taxon>
        <taxon>Dikarya</taxon>
        <taxon>Ascomycota</taxon>
        <taxon>Pezizomycotina</taxon>
        <taxon>Eurotiomycetes</taxon>
        <taxon>Eurotiomycetidae</taxon>
        <taxon>Eurotiales</taxon>
        <taxon>Aspergillaceae</taxon>
        <taxon>Aspergillus</taxon>
        <taxon>Aspergillus subgen. Circumdati</taxon>
    </lineage>
</organism>
<keyword evidence="3" id="KW-1185">Reference proteome</keyword>
<accession>A0A5N6VLR8</accession>
<keyword evidence="1" id="KW-1133">Transmembrane helix</keyword>
<evidence type="ECO:0000313" key="2">
    <source>
        <dbReference type="EMBL" id="KAE8309272.1"/>
    </source>
</evidence>
<dbReference type="AlphaFoldDB" id="A0A5N6VLR8"/>
<keyword evidence="1" id="KW-0472">Membrane</keyword>
<gene>
    <name evidence="2" type="ORF">BDV41DRAFT_548649</name>
</gene>
<evidence type="ECO:0000313" key="3">
    <source>
        <dbReference type="Proteomes" id="UP000325433"/>
    </source>
</evidence>
<name>A0A5N6VLR8_9EURO</name>
<protein>
    <recommendedName>
        <fullName evidence="4">Transmembrane protein</fullName>
    </recommendedName>
</protein>
<reference evidence="3" key="1">
    <citation type="submission" date="2019-04" db="EMBL/GenBank/DDBJ databases">
        <title>Friends and foes A comparative genomics studyof 23 Aspergillus species from section Flavi.</title>
        <authorList>
            <consortium name="DOE Joint Genome Institute"/>
            <person name="Kjaerbolling I."/>
            <person name="Vesth T."/>
            <person name="Frisvad J.C."/>
            <person name="Nybo J.L."/>
            <person name="Theobald S."/>
            <person name="Kildgaard S."/>
            <person name="Isbrandt T."/>
            <person name="Kuo A."/>
            <person name="Sato A."/>
            <person name="Lyhne E.K."/>
            <person name="Kogle M.E."/>
            <person name="Wiebenga A."/>
            <person name="Kun R.S."/>
            <person name="Lubbers R.J."/>
            <person name="Makela M.R."/>
            <person name="Barry K."/>
            <person name="Chovatia M."/>
            <person name="Clum A."/>
            <person name="Daum C."/>
            <person name="Haridas S."/>
            <person name="He G."/>
            <person name="LaButti K."/>
            <person name="Lipzen A."/>
            <person name="Mondo S."/>
            <person name="Riley R."/>
            <person name="Salamov A."/>
            <person name="Simmons B.A."/>
            <person name="Magnuson J.K."/>
            <person name="Henrissat B."/>
            <person name="Mortensen U.H."/>
            <person name="Larsen T.O."/>
            <person name="Devries R.P."/>
            <person name="Grigoriev I.V."/>
            <person name="Machida M."/>
            <person name="Baker S.E."/>
            <person name="Andersen M.R."/>
        </authorList>
    </citation>
    <scope>NUCLEOTIDE SEQUENCE [LARGE SCALE GENOMIC DNA]</scope>
    <source>
        <strain evidence="3">CBS 130015</strain>
    </source>
</reference>
<keyword evidence="1" id="KW-0812">Transmembrane</keyword>
<feature type="transmembrane region" description="Helical" evidence="1">
    <location>
        <begin position="46"/>
        <end position="66"/>
    </location>
</feature>
<dbReference type="EMBL" id="ML738370">
    <property type="protein sequence ID" value="KAE8309272.1"/>
    <property type="molecule type" value="Genomic_DNA"/>
</dbReference>
<sequence length="67" mass="7652">MKKEPPFFSADIQLHHQTDSPPQITPQAQSNRSRLLLSSFDLPSSVLSFSFLLVFLLFDSSVCIFFF</sequence>
<evidence type="ECO:0008006" key="4">
    <source>
        <dbReference type="Google" id="ProtNLM"/>
    </source>
</evidence>
<evidence type="ECO:0000256" key="1">
    <source>
        <dbReference type="SAM" id="Phobius"/>
    </source>
</evidence>